<dbReference type="InterPro" id="IPR050430">
    <property type="entry name" value="Peptidase_S1"/>
</dbReference>
<keyword evidence="3 6" id="KW-0378">Hydrolase</keyword>
<evidence type="ECO:0000313" key="9">
    <source>
        <dbReference type="EMBL" id="MBU7600319.1"/>
    </source>
</evidence>
<dbReference type="InterPro" id="IPR009003">
    <property type="entry name" value="Peptidase_S1_PA"/>
</dbReference>
<dbReference type="EMBL" id="JAELVF020000003">
    <property type="protein sequence ID" value="MBU7600319.1"/>
    <property type="molecule type" value="Genomic_DNA"/>
</dbReference>
<dbReference type="InterPro" id="IPR001314">
    <property type="entry name" value="Peptidase_S1A"/>
</dbReference>
<dbReference type="CDD" id="cd00190">
    <property type="entry name" value="Tryp_SPc"/>
    <property type="match status" value="1"/>
</dbReference>
<organism evidence="9 10">
    <name type="scientific">Streptomyces tardus</name>
    <dbReference type="NCBI Taxonomy" id="2780544"/>
    <lineage>
        <taxon>Bacteria</taxon>
        <taxon>Bacillati</taxon>
        <taxon>Actinomycetota</taxon>
        <taxon>Actinomycetes</taxon>
        <taxon>Kitasatosporales</taxon>
        <taxon>Streptomycetaceae</taxon>
        <taxon>Streptomyces</taxon>
    </lineage>
</organism>
<evidence type="ECO:0000259" key="8">
    <source>
        <dbReference type="PROSITE" id="PS50240"/>
    </source>
</evidence>
<evidence type="ECO:0000256" key="3">
    <source>
        <dbReference type="ARBA" id="ARBA00022801"/>
    </source>
</evidence>
<keyword evidence="10" id="KW-1185">Reference proteome</keyword>
<dbReference type="InterPro" id="IPR001254">
    <property type="entry name" value="Trypsin_dom"/>
</dbReference>
<name>A0A949N6S6_9ACTN</name>
<evidence type="ECO:0000256" key="7">
    <source>
        <dbReference type="SAM" id="SignalP"/>
    </source>
</evidence>
<dbReference type="AlphaFoldDB" id="A0A949N6S6"/>
<accession>A0A949N6S6</accession>
<evidence type="ECO:0000256" key="5">
    <source>
        <dbReference type="ARBA" id="ARBA00023157"/>
    </source>
</evidence>
<dbReference type="Pfam" id="PF00089">
    <property type="entry name" value="Trypsin"/>
    <property type="match status" value="1"/>
</dbReference>
<sequence length="278" mass="28429">MNTFTRALTATLVSSLALTAVAAVGPPVAHAMDRSVIGGDAARTADHPWVVAVGSRQLFGSARSGQFCGAAVVSARTVVTAAHCFDRQILGADPDRVRDFRVIAGRDDLRGEQGREVAVSDIWVNPRYDRRTNAGDLAVLTLAKPLPGAAVPLAGAGDAAYGAGQSASVYGWGDTGGDGSYASSLHSSRVRVLKDRECATAYPGGAAAGRFRAETMVCAGLPEGGRDACQGDSGGPLVAGGKLIGLVSWGSGCGVAGQPGVYTRISALEKEITGRMRD</sequence>
<comment type="caution">
    <text evidence="9">The sequence shown here is derived from an EMBL/GenBank/DDBJ whole genome shotgun (WGS) entry which is preliminary data.</text>
</comment>
<keyword evidence="7" id="KW-0732">Signal</keyword>
<keyword evidence="4 6" id="KW-0720">Serine protease</keyword>
<evidence type="ECO:0000256" key="6">
    <source>
        <dbReference type="RuleBase" id="RU363034"/>
    </source>
</evidence>
<reference evidence="9" key="1">
    <citation type="submission" date="2021-06" db="EMBL/GenBank/DDBJ databases">
        <title>Sequencing of actinobacteria type strains.</title>
        <authorList>
            <person name="Nguyen G.-S."/>
            <person name="Wentzel A."/>
        </authorList>
    </citation>
    <scope>NUCLEOTIDE SEQUENCE</scope>
    <source>
        <strain evidence="9">P38-E01</strain>
    </source>
</reference>
<gene>
    <name evidence="9" type="ORF">JGS22_022470</name>
</gene>
<dbReference type="FunFam" id="2.40.10.10:FF:000036">
    <property type="entry name" value="Trypsin beta"/>
    <property type="match status" value="1"/>
</dbReference>
<dbReference type="InterPro" id="IPR018114">
    <property type="entry name" value="TRYPSIN_HIS"/>
</dbReference>
<dbReference type="PROSITE" id="PS00135">
    <property type="entry name" value="TRYPSIN_SER"/>
    <property type="match status" value="1"/>
</dbReference>
<dbReference type="PROSITE" id="PS00134">
    <property type="entry name" value="TRYPSIN_HIS"/>
    <property type="match status" value="1"/>
</dbReference>
<dbReference type="PROSITE" id="PS50240">
    <property type="entry name" value="TRYPSIN_DOM"/>
    <property type="match status" value="1"/>
</dbReference>
<feature type="domain" description="Peptidase S1" evidence="8">
    <location>
        <begin position="36"/>
        <end position="278"/>
    </location>
</feature>
<proteinExistence type="inferred from homology"/>
<feature type="chain" id="PRO_5039502158" evidence="7">
    <location>
        <begin position="23"/>
        <end position="278"/>
    </location>
</feature>
<dbReference type="GO" id="GO:0006508">
    <property type="term" value="P:proteolysis"/>
    <property type="evidence" value="ECO:0007669"/>
    <property type="project" value="UniProtKB-KW"/>
</dbReference>
<evidence type="ECO:0000256" key="4">
    <source>
        <dbReference type="ARBA" id="ARBA00022825"/>
    </source>
</evidence>
<dbReference type="PANTHER" id="PTHR24276:SF98">
    <property type="entry name" value="FI18310P1-RELATED"/>
    <property type="match status" value="1"/>
</dbReference>
<dbReference type="PANTHER" id="PTHR24276">
    <property type="entry name" value="POLYSERASE-RELATED"/>
    <property type="match status" value="1"/>
</dbReference>
<dbReference type="InterPro" id="IPR043504">
    <property type="entry name" value="Peptidase_S1_PA_chymotrypsin"/>
</dbReference>
<keyword evidence="5" id="KW-1015">Disulfide bond</keyword>
<dbReference type="SUPFAM" id="SSF50494">
    <property type="entry name" value="Trypsin-like serine proteases"/>
    <property type="match status" value="1"/>
</dbReference>
<evidence type="ECO:0000256" key="1">
    <source>
        <dbReference type="ARBA" id="ARBA00007664"/>
    </source>
</evidence>
<comment type="similarity">
    <text evidence="1">Belongs to the peptidase S1 family.</text>
</comment>
<dbReference type="Gene3D" id="2.40.10.10">
    <property type="entry name" value="Trypsin-like serine proteases"/>
    <property type="match status" value="1"/>
</dbReference>
<feature type="signal peptide" evidence="7">
    <location>
        <begin position="1"/>
        <end position="22"/>
    </location>
</feature>
<dbReference type="RefSeq" id="WP_211038920.1">
    <property type="nucleotide sequence ID" value="NZ_JAELVF020000003.1"/>
</dbReference>
<dbReference type="SMART" id="SM00020">
    <property type="entry name" value="Tryp_SPc"/>
    <property type="match status" value="1"/>
</dbReference>
<dbReference type="GO" id="GO:0004252">
    <property type="term" value="F:serine-type endopeptidase activity"/>
    <property type="evidence" value="ECO:0007669"/>
    <property type="project" value="InterPro"/>
</dbReference>
<evidence type="ECO:0000256" key="2">
    <source>
        <dbReference type="ARBA" id="ARBA00022670"/>
    </source>
</evidence>
<evidence type="ECO:0000313" key="10">
    <source>
        <dbReference type="Proteomes" id="UP000694501"/>
    </source>
</evidence>
<dbReference type="Proteomes" id="UP000694501">
    <property type="component" value="Unassembled WGS sequence"/>
</dbReference>
<dbReference type="PRINTS" id="PR00722">
    <property type="entry name" value="CHYMOTRYPSIN"/>
</dbReference>
<dbReference type="InterPro" id="IPR033116">
    <property type="entry name" value="TRYPSIN_SER"/>
</dbReference>
<protein>
    <submittedName>
        <fullName evidence="9">Serine protease</fullName>
    </submittedName>
</protein>
<keyword evidence="2 6" id="KW-0645">Protease</keyword>